<dbReference type="InterPro" id="IPR036661">
    <property type="entry name" value="Luciferase-like_sf"/>
</dbReference>
<dbReference type="PANTHER" id="PTHR43244:SF1">
    <property type="entry name" value="5,10-METHYLENETETRAHYDROMETHANOPTERIN REDUCTASE"/>
    <property type="match status" value="1"/>
</dbReference>
<comment type="caution">
    <text evidence="3">The sequence shown here is derived from an EMBL/GenBank/DDBJ whole genome shotgun (WGS) entry which is preliminary data.</text>
</comment>
<accession>A0A939PJ57</accession>
<feature type="domain" description="Luciferase-like" evidence="2">
    <location>
        <begin position="19"/>
        <end position="104"/>
    </location>
</feature>
<dbReference type="PANTHER" id="PTHR43244">
    <property type="match status" value="1"/>
</dbReference>
<organism evidence="3 4">
    <name type="scientific">Actinomadura barringtoniae</name>
    <dbReference type="NCBI Taxonomy" id="1427535"/>
    <lineage>
        <taxon>Bacteria</taxon>
        <taxon>Bacillati</taxon>
        <taxon>Actinomycetota</taxon>
        <taxon>Actinomycetes</taxon>
        <taxon>Streptosporangiales</taxon>
        <taxon>Thermomonosporaceae</taxon>
        <taxon>Actinomadura</taxon>
    </lineage>
</organism>
<dbReference type="InterPro" id="IPR019922">
    <property type="entry name" value="Lucif-like_OxRdatse_MSMEG_4141"/>
</dbReference>
<keyword evidence="1" id="KW-0560">Oxidoreductase</keyword>
<evidence type="ECO:0000259" key="2">
    <source>
        <dbReference type="Pfam" id="PF00296"/>
    </source>
</evidence>
<gene>
    <name evidence="3" type="ORF">J4573_42800</name>
</gene>
<dbReference type="InterPro" id="IPR011251">
    <property type="entry name" value="Luciferase-like_dom"/>
</dbReference>
<protein>
    <submittedName>
        <fullName evidence="3">TIGR03620 family F420-dependent LLM class oxidoreductase</fullName>
    </submittedName>
</protein>
<proteinExistence type="predicted"/>
<dbReference type="SUPFAM" id="SSF51679">
    <property type="entry name" value="Bacterial luciferase-like"/>
    <property type="match status" value="1"/>
</dbReference>
<evidence type="ECO:0000313" key="3">
    <source>
        <dbReference type="EMBL" id="MBO2453882.1"/>
    </source>
</evidence>
<keyword evidence="4" id="KW-1185">Reference proteome</keyword>
<dbReference type="AlphaFoldDB" id="A0A939PJ57"/>
<dbReference type="Pfam" id="PF00296">
    <property type="entry name" value="Bac_luciferase"/>
    <property type="match status" value="1"/>
</dbReference>
<dbReference type="Proteomes" id="UP000669179">
    <property type="component" value="Unassembled WGS sequence"/>
</dbReference>
<name>A0A939PJ57_9ACTN</name>
<sequence>MSIDLGTFGIYTFDFEHLPAARMRDAIQELEGLGWGAFWFPELLGREALTHAGFLLASTERMHIVNGIAQIWSREARWTQGAANLLADAYPNRHILGLGFGGKRDSDVKPLAAMSAYLDEMQATQTPNPQAPIRRILAAYGPKMLELARDRTDGAQSYHVNVQHTAQAREILGDAFLAVEHAVLFEPDPSTARAKAREHMHTYLTSPYNIAKFKRLGYTDDEISGASDRLIDDLVFWGTPDTIVDKLQGHIKAGADHVAIQVINKDPMPHWRHLADALL</sequence>
<dbReference type="GO" id="GO:0016705">
    <property type="term" value="F:oxidoreductase activity, acting on paired donors, with incorporation or reduction of molecular oxygen"/>
    <property type="evidence" value="ECO:0007669"/>
    <property type="project" value="InterPro"/>
</dbReference>
<dbReference type="EMBL" id="JAGEOJ010000023">
    <property type="protein sequence ID" value="MBO2453882.1"/>
    <property type="molecule type" value="Genomic_DNA"/>
</dbReference>
<evidence type="ECO:0000313" key="4">
    <source>
        <dbReference type="Proteomes" id="UP000669179"/>
    </source>
</evidence>
<dbReference type="InterPro" id="IPR050564">
    <property type="entry name" value="F420-G6PD/mer"/>
</dbReference>
<dbReference type="RefSeq" id="WP_208261916.1">
    <property type="nucleotide sequence ID" value="NZ_JAGEOJ010000023.1"/>
</dbReference>
<dbReference type="Gene3D" id="3.20.20.30">
    <property type="entry name" value="Luciferase-like domain"/>
    <property type="match status" value="1"/>
</dbReference>
<dbReference type="NCBIfam" id="TIGR03620">
    <property type="entry name" value="F420_MSMEG_4141"/>
    <property type="match status" value="1"/>
</dbReference>
<evidence type="ECO:0000256" key="1">
    <source>
        <dbReference type="ARBA" id="ARBA00023002"/>
    </source>
</evidence>
<reference evidence="3" key="1">
    <citation type="submission" date="2021-03" db="EMBL/GenBank/DDBJ databases">
        <authorList>
            <person name="Kanchanasin P."/>
            <person name="Saeng-In P."/>
            <person name="Phongsopitanun W."/>
            <person name="Yuki M."/>
            <person name="Kudo T."/>
            <person name="Ohkuma M."/>
            <person name="Tanasupawat S."/>
        </authorList>
    </citation>
    <scope>NUCLEOTIDE SEQUENCE</scope>
    <source>
        <strain evidence="3">GKU 128</strain>
    </source>
</reference>